<dbReference type="InterPro" id="IPR036291">
    <property type="entry name" value="NAD(P)-bd_dom_sf"/>
</dbReference>
<proteinExistence type="inferred from homology"/>
<evidence type="ECO:0000256" key="2">
    <source>
        <dbReference type="ARBA" id="ARBA00023002"/>
    </source>
</evidence>
<dbReference type="InterPro" id="IPR002347">
    <property type="entry name" value="SDR_fam"/>
</dbReference>
<gene>
    <name evidence="4" type="ORF">EU556_24170</name>
</gene>
<reference evidence="4 5" key="1">
    <citation type="submission" date="2019-04" db="EMBL/GenBank/DDBJ databases">
        <authorList>
            <person name="Feng G."/>
            <person name="Zhang J."/>
            <person name="Zhu H."/>
        </authorList>
    </citation>
    <scope>NUCLEOTIDE SEQUENCE [LARGE SCALE GENOMIC DNA]</scope>
    <source>
        <strain evidence="4 5">92R-1</strain>
    </source>
</reference>
<comment type="caution">
    <text evidence="4">The sequence shown here is derived from an EMBL/GenBank/DDBJ whole genome shotgun (WGS) entry which is preliminary data.</text>
</comment>
<dbReference type="InterPro" id="IPR051911">
    <property type="entry name" value="SDR_oxidoreductase"/>
</dbReference>
<sequence length="276" mass="29222">MSNTVFITGASSGFGRATARYFAAQGWNVVATMRTPEHETELSQLPNVLVTQLDVERPATITAAVAAGLARFGQLDVLVNNAGFGTFGIFESASAAQIRRQFDVNVFGLMAVTQAVLPHFRAQGSGTIINVSSFGGRVAVPVGSLYNASKFAVEGFSESLSYELAALGVGVKIIEPGGVATNFGSTSAEVIQSNLPEYAPVTSTFRAHYAQATGHLPRSTAEDVAQVIYQAATDGASQLRYVVGADAAHYLQARQTASDQEYLAIMRGYFPYFAAE</sequence>
<dbReference type="Proteomes" id="UP000298337">
    <property type="component" value="Unassembled WGS sequence"/>
</dbReference>
<dbReference type="InterPro" id="IPR020904">
    <property type="entry name" value="Sc_DH/Rdtase_CS"/>
</dbReference>
<keyword evidence="2" id="KW-0560">Oxidoreductase</keyword>
<dbReference type="Gene3D" id="3.40.50.720">
    <property type="entry name" value="NAD(P)-binding Rossmann-like Domain"/>
    <property type="match status" value="1"/>
</dbReference>
<dbReference type="PROSITE" id="PS00061">
    <property type="entry name" value="ADH_SHORT"/>
    <property type="match status" value="1"/>
</dbReference>
<evidence type="ECO:0000256" key="1">
    <source>
        <dbReference type="ARBA" id="ARBA00006484"/>
    </source>
</evidence>
<keyword evidence="5" id="KW-1185">Reference proteome</keyword>
<evidence type="ECO:0000313" key="4">
    <source>
        <dbReference type="EMBL" id="TGE03873.1"/>
    </source>
</evidence>
<evidence type="ECO:0000256" key="3">
    <source>
        <dbReference type="RuleBase" id="RU000363"/>
    </source>
</evidence>
<dbReference type="PRINTS" id="PR00080">
    <property type="entry name" value="SDRFAMILY"/>
</dbReference>
<dbReference type="AlphaFoldDB" id="A0A4Z0P0F4"/>
<dbReference type="GO" id="GO:0016491">
    <property type="term" value="F:oxidoreductase activity"/>
    <property type="evidence" value="ECO:0007669"/>
    <property type="project" value="UniProtKB-KW"/>
</dbReference>
<protein>
    <submittedName>
        <fullName evidence="4">SDR family oxidoreductase</fullName>
    </submittedName>
</protein>
<dbReference type="PANTHER" id="PTHR43976:SF16">
    <property type="entry name" value="SHORT-CHAIN DEHYDROGENASE_REDUCTASE FAMILY PROTEIN"/>
    <property type="match status" value="1"/>
</dbReference>
<dbReference type="EMBL" id="SRLA01000007">
    <property type="protein sequence ID" value="TGE03873.1"/>
    <property type="molecule type" value="Genomic_DNA"/>
</dbReference>
<dbReference type="SUPFAM" id="SSF51735">
    <property type="entry name" value="NAD(P)-binding Rossmann-fold domains"/>
    <property type="match status" value="1"/>
</dbReference>
<dbReference type="CDD" id="cd05374">
    <property type="entry name" value="17beta-HSD-like_SDR_c"/>
    <property type="match status" value="1"/>
</dbReference>
<organism evidence="4 5">
    <name type="scientific">Hymenobacter fodinae</name>
    <dbReference type="NCBI Taxonomy" id="2510796"/>
    <lineage>
        <taxon>Bacteria</taxon>
        <taxon>Pseudomonadati</taxon>
        <taxon>Bacteroidota</taxon>
        <taxon>Cytophagia</taxon>
        <taxon>Cytophagales</taxon>
        <taxon>Hymenobacteraceae</taxon>
        <taxon>Hymenobacter</taxon>
    </lineage>
</organism>
<dbReference type="OrthoDB" id="9786056at2"/>
<evidence type="ECO:0000313" key="5">
    <source>
        <dbReference type="Proteomes" id="UP000298337"/>
    </source>
</evidence>
<comment type="similarity">
    <text evidence="1 3">Belongs to the short-chain dehydrogenases/reductases (SDR) family.</text>
</comment>
<dbReference type="PRINTS" id="PR00081">
    <property type="entry name" value="GDHRDH"/>
</dbReference>
<name>A0A4Z0P0F4_9BACT</name>
<dbReference type="PANTHER" id="PTHR43976">
    <property type="entry name" value="SHORT CHAIN DEHYDROGENASE"/>
    <property type="match status" value="1"/>
</dbReference>
<dbReference type="Pfam" id="PF00106">
    <property type="entry name" value="adh_short"/>
    <property type="match status" value="1"/>
</dbReference>
<accession>A0A4Z0P0F4</accession>